<evidence type="ECO:0000256" key="1">
    <source>
        <dbReference type="SAM" id="Phobius"/>
    </source>
</evidence>
<dbReference type="AlphaFoldDB" id="A0A852RHL8"/>
<gene>
    <name evidence="2" type="ORF">BJ958_004443</name>
</gene>
<evidence type="ECO:0008006" key="4">
    <source>
        <dbReference type="Google" id="ProtNLM"/>
    </source>
</evidence>
<feature type="transmembrane region" description="Helical" evidence="1">
    <location>
        <begin position="138"/>
        <end position="156"/>
    </location>
</feature>
<protein>
    <recommendedName>
        <fullName evidence="4">Type VII secretion integral membrane protein EccD</fullName>
    </recommendedName>
</protein>
<keyword evidence="3" id="KW-1185">Reference proteome</keyword>
<name>A0A852RHL8_9ACTN</name>
<evidence type="ECO:0000313" key="2">
    <source>
        <dbReference type="EMBL" id="NYD32897.1"/>
    </source>
</evidence>
<keyword evidence="1" id="KW-1133">Transmembrane helix</keyword>
<feature type="transmembrane region" description="Helical" evidence="1">
    <location>
        <begin position="313"/>
        <end position="336"/>
    </location>
</feature>
<dbReference type="EMBL" id="JACCBF010000001">
    <property type="protein sequence ID" value="NYD32897.1"/>
    <property type="molecule type" value="Genomic_DNA"/>
</dbReference>
<comment type="caution">
    <text evidence="2">The sequence shown here is derived from an EMBL/GenBank/DDBJ whole genome shotgun (WGS) entry which is preliminary data.</text>
</comment>
<feature type="transmembrane region" description="Helical" evidence="1">
    <location>
        <begin position="112"/>
        <end position="132"/>
    </location>
</feature>
<organism evidence="2 3">
    <name type="scientific">Nocardioides kongjuensis</name>
    <dbReference type="NCBI Taxonomy" id="349522"/>
    <lineage>
        <taxon>Bacteria</taxon>
        <taxon>Bacillati</taxon>
        <taxon>Actinomycetota</taxon>
        <taxon>Actinomycetes</taxon>
        <taxon>Propionibacteriales</taxon>
        <taxon>Nocardioidaceae</taxon>
        <taxon>Nocardioides</taxon>
    </lineage>
</organism>
<accession>A0A852RHL8</accession>
<proteinExistence type="predicted"/>
<feature type="transmembrane region" description="Helical" evidence="1">
    <location>
        <begin position="371"/>
        <end position="391"/>
    </location>
</feature>
<feature type="transmembrane region" description="Helical" evidence="1">
    <location>
        <begin position="185"/>
        <end position="208"/>
    </location>
</feature>
<feature type="transmembrane region" description="Helical" evidence="1">
    <location>
        <begin position="437"/>
        <end position="460"/>
    </location>
</feature>
<feature type="transmembrane region" description="Helical" evidence="1">
    <location>
        <begin position="403"/>
        <end position="425"/>
    </location>
</feature>
<keyword evidence="1" id="KW-0472">Membrane</keyword>
<reference evidence="2 3" key="1">
    <citation type="submission" date="2020-07" db="EMBL/GenBank/DDBJ databases">
        <title>Sequencing the genomes of 1000 actinobacteria strains.</title>
        <authorList>
            <person name="Klenk H.-P."/>
        </authorList>
    </citation>
    <scope>NUCLEOTIDE SEQUENCE [LARGE SCALE GENOMIC DNA]</scope>
    <source>
        <strain evidence="2 3">DSM 19082</strain>
    </source>
</reference>
<evidence type="ECO:0000313" key="3">
    <source>
        <dbReference type="Proteomes" id="UP000582231"/>
    </source>
</evidence>
<feature type="transmembrane region" description="Helical" evidence="1">
    <location>
        <begin position="342"/>
        <end position="359"/>
    </location>
</feature>
<dbReference type="RefSeq" id="WP_179729012.1">
    <property type="nucleotide sequence ID" value="NZ_BAABEF010000001.1"/>
</dbReference>
<sequence length="464" mass="47192">MNGTSRTPAPGTVTAVTVHGPRGVLDLTVPVDATLEDVSRAYSTEARLPVVLPLVTRSGVPLQLGDLVGDVGLVAGSVVVAVDPSSRPAPPRSRFRSGDAGESALAAGRASATWFALAVAFAALAGWCAAQLPSDERWPVAAVLLVAALAGCLPIGVLRVQRVLAAPAFAAAAGFALAWDPVPEQLPTVCGVAALCAAVAAGVGRALAEPDSPAVDGLRVWVAVGAGWFVVAGLGALTGVSPQVVWAVLFLAAVLAARFVPELVVDVPDQYLLDLERLAVTAWSARERPTGRRGRIVVPEQAVRAVADRGARAVTAAAVAVLVVVLATTPLLLATADLPLDRTGARCLVGFGGAALLFAARSYRHAAAGRLLRLAGVVALAVLAVVLLGLVPGRDPVAAPPAVAAVAVAIAVALVLAAVFVGRGWRSAWWSRRAEIAEAMCGAFAVGSLVVAVGFFRHLWEVTG</sequence>
<keyword evidence="1" id="KW-0812">Transmembrane</keyword>
<dbReference type="Proteomes" id="UP000582231">
    <property type="component" value="Unassembled WGS sequence"/>
</dbReference>